<dbReference type="SUPFAM" id="SSF55120">
    <property type="entry name" value="Pseudouridine synthase"/>
    <property type="match status" value="1"/>
</dbReference>
<comment type="caution">
    <text evidence="4">The sequence shown here is derived from an EMBL/GenBank/DDBJ whole genome shotgun (WGS) entry which is preliminary data.</text>
</comment>
<keyword evidence="5" id="KW-1185">Reference proteome</keyword>
<evidence type="ECO:0000313" key="5">
    <source>
        <dbReference type="Proteomes" id="UP000003167"/>
    </source>
</evidence>
<dbReference type="GO" id="GO:0006396">
    <property type="term" value="P:RNA processing"/>
    <property type="evidence" value="ECO:0007669"/>
    <property type="project" value="UniProtKB-ARBA"/>
</dbReference>
<keyword evidence="2" id="KW-0413">Isomerase</keyword>
<dbReference type="InterPro" id="IPR006145">
    <property type="entry name" value="PsdUridine_synth_RsuA/RluA"/>
</dbReference>
<protein>
    <submittedName>
        <fullName evidence="4">RluA family pseudouridine synthase</fullName>
    </submittedName>
</protein>
<dbReference type="Gene3D" id="3.30.2350.10">
    <property type="entry name" value="Pseudouridine synthase"/>
    <property type="match status" value="1"/>
</dbReference>
<accession>H1HPY4</accession>
<dbReference type="GO" id="GO:0001522">
    <property type="term" value="P:pseudouridine synthesis"/>
    <property type="evidence" value="ECO:0007669"/>
    <property type="project" value="InterPro"/>
</dbReference>
<reference evidence="4 5" key="1">
    <citation type="submission" date="2011-12" db="EMBL/GenBank/DDBJ databases">
        <title>The Genome Sequence of Prevotella maculosa OT 289.</title>
        <authorList>
            <consortium name="The Broad Institute Genome Sequencing Platform"/>
            <person name="Earl A."/>
            <person name="Ward D."/>
            <person name="Feldgarden M."/>
            <person name="Gevers D."/>
            <person name="Izard J."/>
            <person name="Blanton J.M."/>
            <person name="Mathney J."/>
            <person name="Tanner A.C."/>
            <person name="Dewhirst F.E."/>
            <person name="Young S.K."/>
            <person name="Zeng Q."/>
            <person name="Gargeya S."/>
            <person name="Fitzgerald M."/>
            <person name="Haas B."/>
            <person name="Abouelleil A."/>
            <person name="Alvarado L."/>
            <person name="Arachchi H.M."/>
            <person name="Berlin A."/>
            <person name="Chapman S.B."/>
            <person name="Gearin G."/>
            <person name="Goldberg J."/>
            <person name="Griggs A."/>
            <person name="Gujja S."/>
            <person name="Hansen M."/>
            <person name="Heiman D."/>
            <person name="Howarth C."/>
            <person name="Larimer J."/>
            <person name="Lui A."/>
            <person name="MacDonald P.J.P."/>
            <person name="McCowen C."/>
            <person name="Montmayeur A."/>
            <person name="Murphy C."/>
            <person name="Neiman D."/>
            <person name="Pearson M."/>
            <person name="Priest M."/>
            <person name="Roberts A."/>
            <person name="Saif S."/>
            <person name="Shea T."/>
            <person name="Sisk P."/>
            <person name="Stolte C."/>
            <person name="Sykes S."/>
            <person name="Wortman J."/>
            <person name="Nusbaum C."/>
            <person name="Birren B."/>
        </authorList>
    </citation>
    <scope>NUCLEOTIDE SEQUENCE [LARGE SCALE GENOMIC DNA]</scope>
    <source>
        <strain evidence="4 5">OT 289</strain>
    </source>
</reference>
<dbReference type="PATRIC" id="fig|999422.3.peg.2337"/>
<gene>
    <name evidence="4" type="ORF">HMPREF9944_02309</name>
</gene>
<dbReference type="InterPro" id="IPR020103">
    <property type="entry name" value="PsdUridine_synth_cat_dom_sf"/>
</dbReference>
<dbReference type="CDD" id="cd02869">
    <property type="entry name" value="PseudoU_synth_RluA_like"/>
    <property type="match status" value="1"/>
</dbReference>
<dbReference type="EMBL" id="AGEK01000037">
    <property type="protein sequence ID" value="EHO67208.1"/>
    <property type="molecule type" value="Genomic_DNA"/>
</dbReference>
<dbReference type="PANTHER" id="PTHR21600:SF83">
    <property type="entry name" value="PSEUDOURIDYLATE SYNTHASE RPUSD4, MITOCHONDRIAL"/>
    <property type="match status" value="1"/>
</dbReference>
<dbReference type="GO" id="GO:0009982">
    <property type="term" value="F:pseudouridine synthase activity"/>
    <property type="evidence" value="ECO:0007669"/>
    <property type="project" value="InterPro"/>
</dbReference>
<evidence type="ECO:0000259" key="3">
    <source>
        <dbReference type="Pfam" id="PF00849"/>
    </source>
</evidence>
<evidence type="ECO:0000313" key="4">
    <source>
        <dbReference type="EMBL" id="EHO67208.1"/>
    </source>
</evidence>
<dbReference type="STRING" id="999422.HMPREF9944_02309"/>
<dbReference type="GO" id="GO:0003723">
    <property type="term" value="F:RNA binding"/>
    <property type="evidence" value="ECO:0007669"/>
    <property type="project" value="InterPro"/>
</dbReference>
<dbReference type="Proteomes" id="UP000003167">
    <property type="component" value="Unassembled WGS sequence"/>
</dbReference>
<dbReference type="Pfam" id="PF00849">
    <property type="entry name" value="PseudoU_synth_2"/>
    <property type="match status" value="1"/>
</dbReference>
<comment type="similarity">
    <text evidence="1">Belongs to the pseudouridine synthase RluA family.</text>
</comment>
<dbReference type="GO" id="GO:0140098">
    <property type="term" value="F:catalytic activity, acting on RNA"/>
    <property type="evidence" value="ECO:0007669"/>
    <property type="project" value="UniProtKB-ARBA"/>
</dbReference>
<sequence>MMLVFYISPMKVIYEDNHLIIVYKSSGEIVQGDKTGDEPLSETVRNYLKEKYQKPGNVYLGVVHRLDRPVAGLVVFAKTSKALTRLNKMFRDGEVHKTYWAVTKNCPEKPEGTLTDWLVRNEKQNKSYAYNHEVPHAKKAILHYRLLASSDNYHLLEVHLLTGRHHQIRCQLANMGCPIKGDLKYGAPRSNPDGSISLLSRHMEFIHPVSKAHINILSPLPDDRLWAALAESIASLDGGNSAAE</sequence>
<dbReference type="HOGENOM" id="CLU_016902_11_2_10"/>
<dbReference type="PANTHER" id="PTHR21600">
    <property type="entry name" value="MITOCHONDRIAL RNA PSEUDOURIDINE SYNTHASE"/>
    <property type="match status" value="1"/>
</dbReference>
<dbReference type="InterPro" id="IPR050188">
    <property type="entry name" value="RluA_PseudoU_synthase"/>
</dbReference>
<feature type="domain" description="Pseudouridine synthase RsuA/RluA-like" evidence="3">
    <location>
        <begin position="18"/>
        <end position="173"/>
    </location>
</feature>
<evidence type="ECO:0000256" key="2">
    <source>
        <dbReference type="ARBA" id="ARBA00023235"/>
    </source>
</evidence>
<dbReference type="AlphaFoldDB" id="H1HPY4"/>
<evidence type="ECO:0000256" key="1">
    <source>
        <dbReference type="ARBA" id="ARBA00010876"/>
    </source>
</evidence>
<dbReference type="InterPro" id="IPR006224">
    <property type="entry name" value="PsdUridine_synth_RluA-like_CS"/>
</dbReference>
<name>H1HPY4_9BACT</name>
<dbReference type="PROSITE" id="PS01129">
    <property type="entry name" value="PSI_RLU"/>
    <property type="match status" value="1"/>
</dbReference>
<organism evidence="4 5">
    <name type="scientific">Segatella maculosa OT 289</name>
    <dbReference type="NCBI Taxonomy" id="999422"/>
    <lineage>
        <taxon>Bacteria</taxon>
        <taxon>Pseudomonadati</taxon>
        <taxon>Bacteroidota</taxon>
        <taxon>Bacteroidia</taxon>
        <taxon>Bacteroidales</taxon>
        <taxon>Prevotellaceae</taxon>
        <taxon>Segatella</taxon>
    </lineage>
</organism>
<proteinExistence type="inferred from homology"/>
<dbReference type="OrthoDB" id="9807829at2"/>